<proteinExistence type="predicted"/>
<dbReference type="InterPro" id="IPR036291">
    <property type="entry name" value="NAD(P)-bd_dom_sf"/>
</dbReference>
<evidence type="ECO:0000256" key="2">
    <source>
        <dbReference type="ARBA" id="ARBA00023268"/>
    </source>
</evidence>
<evidence type="ECO:0000313" key="4">
    <source>
        <dbReference type="EMBL" id="MFC5175023.1"/>
    </source>
</evidence>
<dbReference type="InterPro" id="IPR013968">
    <property type="entry name" value="PKS_KR"/>
</dbReference>
<gene>
    <name evidence="4" type="ORF">ACFPRK_31325</name>
</gene>
<organism evidence="4 5">
    <name type="scientific">Streptomyces mutomycini</name>
    <dbReference type="NCBI Taxonomy" id="284036"/>
    <lineage>
        <taxon>Bacteria</taxon>
        <taxon>Bacillati</taxon>
        <taxon>Actinomycetota</taxon>
        <taxon>Actinomycetes</taxon>
        <taxon>Kitasatosporales</taxon>
        <taxon>Streptomycetaceae</taxon>
        <taxon>Streptomyces</taxon>
    </lineage>
</organism>
<keyword evidence="1" id="KW-0808">Transferase</keyword>
<dbReference type="SMART" id="SM00822">
    <property type="entry name" value="PKS_KR"/>
    <property type="match status" value="1"/>
</dbReference>
<dbReference type="Proteomes" id="UP001596208">
    <property type="component" value="Unassembled WGS sequence"/>
</dbReference>
<dbReference type="PANTHER" id="PTHR43775:SF51">
    <property type="entry name" value="INACTIVE PHENOLPHTHIOCEROL SYNTHESIS POLYKETIDE SYNTHASE TYPE I PKS1-RELATED"/>
    <property type="match status" value="1"/>
</dbReference>
<dbReference type="InterPro" id="IPR050091">
    <property type="entry name" value="PKS_NRPS_Biosynth_Enz"/>
</dbReference>
<sequence>MLVDSDGGAVGVPVSVLAAAVAEGEPEFALRGGDVYVPRLALVGADAAAVSGGGVSWSGEGSVLVTGGTGVVGAAVARHLVAVHGVRDLVLVSRRGERAPGAGELVGELVGLGAEVRVVACDVADRAAVEELVAGISDVRGVVHAAGAVDDGVVTGLTAERLVSVMRPKVDAAWYLHEATRGLGLGLFVLFSSAAGVFGSPGQANYAAANVFLDALAVRRRAEGLPAQSLSWGLWEETSELTATLGES</sequence>
<dbReference type="RefSeq" id="WP_381825030.1">
    <property type="nucleotide sequence ID" value="NZ_JBHSKI010000054.1"/>
</dbReference>
<evidence type="ECO:0000256" key="1">
    <source>
        <dbReference type="ARBA" id="ARBA00022679"/>
    </source>
</evidence>
<keyword evidence="2" id="KW-0511">Multifunctional enzyme</keyword>
<evidence type="ECO:0000313" key="5">
    <source>
        <dbReference type="Proteomes" id="UP001596208"/>
    </source>
</evidence>
<protein>
    <submittedName>
        <fullName evidence="4">Beta-ketoacyl reductase</fullName>
    </submittedName>
</protein>
<feature type="domain" description="Ketoreductase" evidence="3">
    <location>
        <begin position="61"/>
        <end position="238"/>
    </location>
</feature>
<dbReference type="CDD" id="cd08956">
    <property type="entry name" value="KR_3_FAS_SDR_x"/>
    <property type="match status" value="1"/>
</dbReference>
<dbReference type="Pfam" id="PF08659">
    <property type="entry name" value="KR"/>
    <property type="match status" value="1"/>
</dbReference>
<feature type="non-terminal residue" evidence="4">
    <location>
        <position position="248"/>
    </location>
</feature>
<accession>A0ABW0BCP3</accession>
<dbReference type="Gene3D" id="3.40.50.720">
    <property type="entry name" value="NAD(P)-binding Rossmann-like Domain"/>
    <property type="match status" value="1"/>
</dbReference>
<evidence type="ECO:0000259" key="3">
    <source>
        <dbReference type="SMART" id="SM00822"/>
    </source>
</evidence>
<keyword evidence="5" id="KW-1185">Reference proteome</keyword>
<dbReference type="InterPro" id="IPR057326">
    <property type="entry name" value="KR_dom"/>
</dbReference>
<dbReference type="SUPFAM" id="SSF51735">
    <property type="entry name" value="NAD(P)-binding Rossmann-fold domains"/>
    <property type="match status" value="1"/>
</dbReference>
<name>A0ABW0BCP3_9ACTN</name>
<dbReference type="EMBL" id="JBHSKI010000054">
    <property type="protein sequence ID" value="MFC5175023.1"/>
    <property type="molecule type" value="Genomic_DNA"/>
</dbReference>
<comment type="caution">
    <text evidence="4">The sequence shown here is derived from an EMBL/GenBank/DDBJ whole genome shotgun (WGS) entry which is preliminary data.</text>
</comment>
<dbReference type="PANTHER" id="PTHR43775">
    <property type="entry name" value="FATTY ACID SYNTHASE"/>
    <property type="match status" value="1"/>
</dbReference>
<reference evidence="5" key="1">
    <citation type="journal article" date="2019" name="Int. J. Syst. Evol. Microbiol.">
        <title>The Global Catalogue of Microorganisms (GCM) 10K type strain sequencing project: providing services to taxonomists for standard genome sequencing and annotation.</title>
        <authorList>
            <consortium name="The Broad Institute Genomics Platform"/>
            <consortium name="The Broad Institute Genome Sequencing Center for Infectious Disease"/>
            <person name="Wu L."/>
            <person name="Ma J."/>
        </authorList>
    </citation>
    <scope>NUCLEOTIDE SEQUENCE [LARGE SCALE GENOMIC DNA]</scope>
    <source>
        <strain evidence="5">CGMCC 4.1721</strain>
    </source>
</reference>